<accession>A0A238L5J3</accession>
<dbReference type="RefSeq" id="WP_094023464.1">
    <property type="nucleotide sequence ID" value="NZ_FXYF01000022.1"/>
</dbReference>
<evidence type="ECO:0000313" key="2">
    <source>
        <dbReference type="Proteomes" id="UP000207598"/>
    </source>
</evidence>
<evidence type="ECO:0000313" key="1">
    <source>
        <dbReference type="EMBL" id="SMX50364.1"/>
    </source>
</evidence>
<dbReference type="OrthoDB" id="7831789at2"/>
<sequence>MAFDHPYAGLILPDVRDLSPEPYLASAARVLARLDPRPERGAPTQVQDSRVMGRTMGIAVIPEEQSDYGPRVVLEVVTDTDSPPDEGEAARLLSDTVREALNHSSADILEWYRPDVLIDREDFIRLRNFVSPAKIAEMDSRIEDALFESVNAAQGICGALYPVVPDDVIVQEVQPKRSKFKGFLSRIGGGLGLRRTGHIAAVTCLFTVLTSSSQIGGLLGPLVP</sequence>
<reference evidence="1 2" key="1">
    <citation type="submission" date="2017-05" db="EMBL/GenBank/DDBJ databases">
        <authorList>
            <person name="Song R."/>
            <person name="Chenine A.L."/>
            <person name="Ruprecht R.M."/>
        </authorList>
    </citation>
    <scope>NUCLEOTIDE SEQUENCE [LARGE SCALE GENOMIC DNA]</scope>
    <source>
        <strain evidence="1 2">CECT 8898</strain>
    </source>
</reference>
<protein>
    <submittedName>
        <fullName evidence="1">Uncharacterized protein</fullName>
    </submittedName>
</protein>
<keyword evidence="2" id="KW-1185">Reference proteome</keyword>
<gene>
    <name evidence="1" type="ORF">MAA8898_04741</name>
</gene>
<dbReference type="EMBL" id="FXYF01000022">
    <property type="protein sequence ID" value="SMX50364.1"/>
    <property type="molecule type" value="Genomic_DNA"/>
</dbReference>
<dbReference type="Proteomes" id="UP000207598">
    <property type="component" value="Unassembled WGS sequence"/>
</dbReference>
<proteinExistence type="predicted"/>
<organism evidence="1 2">
    <name type="scientific">Maliponia aquimaris</name>
    <dbReference type="NCBI Taxonomy" id="1673631"/>
    <lineage>
        <taxon>Bacteria</taxon>
        <taxon>Pseudomonadati</taxon>
        <taxon>Pseudomonadota</taxon>
        <taxon>Alphaproteobacteria</taxon>
        <taxon>Rhodobacterales</taxon>
        <taxon>Paracoccaceae</taxon>
        <taxon>Maliponia</taxon>
    </lineage>
</organism>
<name>A0A238L5J3_9RHOB</name>
<dbReference type="AlphaFoldDB" id="A0A238L5J3"/>